<dbReference type="eggNOG" id="COG0187">
    <property type="taxonomic scope" value="Bacteria"/>
</dbReference>
<dbReference type="RefSeq" id="WP_026159426.1">
    <property type="nucleotide sequence ID" value="NZ_AQUX01000007.1"/>
</dbReference>
<feature type="binding site" evidence="10">
    <location>
        <position position="545"/>
    </location>
    <ligand>
        <name>Mg(2+)</name>
        <dbReference type="ChEBI" id="CHEBI:18420"/>
        <label>2</label>
    </ligand>
</feature>
<accession>A0A097ICP2</accession>
<dbReference type="GO" id="GO:0006261">
    <property type="term" value="P:DNA-templated DNA replication"/>
    <property type="evidence" value="ECO:0007669"/>
    <property type="project" value="UniProtKB-UniRule"/>
</dbReference>
<comment type="function">
    <text evidence="10">A type II topoisomerase that negatively supercoils closed circular double-stranded (ds) DNA in an ATP-dependent manner to modulate DNA topology and maintain chromosomes in an underwound state. Negative supercoiling favors strand separation, and DNA replication, transcription, recombination and repair, all of which involve strand separation. Also able to catalyze the interconversion of other topological isomers of dsDNA rings, including catenanes and knotted rings. Type II topoisomerases break and join 2 DNA strands simultaneously in an ATP-dependent manner.</text>
</comment>
<feature type="domain" description="Toprim" evidence="12">
    <location>
        <begin position="466"/>
        <end position="580"/>
    </location>
</feature>
<dbReference type="InterPro" id="IPR000565">
    <property type="entry name" value="Topo_IIA_B"/>
</dbReference>
<evidence type="ECO:0000256" key="2">
    <source>
        <dbReference type="ARBA" id="ARBA00010708"/>
    </source>
</evidence>
<dbReference type="PANTHER" id="PTHR45866">
    <property type="entry name" value="DNA GYRASE/TOPOISOMERASE SUBUNIT B"/>
    <property type="match status" value="1"/>
</dbReference>
<dbReference type="Pfam" id="PF00986">
    <property type="entry name" value="DNA_gyraseB_C"/>
    <property type="match status" value="1"/>
</dbReference>
<evidence type="ECO:0000256" key="8">
    <source>
        <dbReference type="ARBA" id="ARBA00023125"/>
    </source>
</evidence>
<name>A0A097ICP2_9CORY</name>
<dbReference type="KEGG" id="cdo:CDOO_00030"/>
<dbReference type="FunFam" id="3.40.50.670:FF:000002">
    <property type="entry name" value="DNA gyrase subunit B"/>
    <property type="match status" value="1"/>
</dbReference>
<dbReference type="InterPro" id="IPR013759">
    <property type="entry name" value="Topo_IIA_B_C"/>
</dbReference>
<evidence type="ECO:0000313" key="13">
    <source>
        <dbReference type="EMBL" id="AIT59889.1"/>
    </source>
</evidence>
<keyword evidence="3 10" id="KW-0479">Metal-binding</keyword>
<dbReference type="InterPro" id="IPR013760">
    <property type="entry name" value="Topo_IIA-like_dom_sf"/>
</dbReference>
<dbReference type="HOGENOM" id="CLU_006146_4_1_11"/>
<keyword evidence="7 10" id="KW-0799">Topoisomerase</keyword>
<dbReference type="Proteomes" id="UP000029914">
    <property type="component" value="Chromosome"/>
</dbReference>
<dbReference type="GO" id="GO:0003677">
    <property type="term" value="F:DNA binding"/>
    <property type="evidence" value="ECO:0007669"/>
    <property type="project" value="UniProtKB-KW"/>
</dbReference>
<dbReference type="PROSITE" id="PS50880">
    <property type="entry name" value="TOPRIM"/>
    <property type="match status" value="1"/>
</dbReference>
<keyword evidence="9 10" id="KW-0413">Isomerase</keyword>
<comment type="subunit">
    <text evidence="10">Heterotetramer, composed of two GyrA and two GyrB chains. In the heterotetramer, GyrA contains the active site tyrosine that forms a transient covalent intermediate with DNA, while GyrB binds cofactors and catalyzes ATP hydrolysis.</text>
</comment>
<dbReference type="Pfam" id="PF00204">
    <property type="entry name" value="DNA_gyraseB"/>
    <property type="match status" value="1"/>
</dbReference>
<dbReference type="GO" id="GO:0005737">
    <property type="term" value="C:cytoplasm"/>
    <property type="evidence" value="ECO:0007669"/>
    <property type="project" value="UniProtKB-SubCell"/>
</dbReference>
<dbReference type="InterPro" id="IPR006171">
    <property type="entry name" value="TOPRIM_dom"/>
</dbReference>
<evidence type="ECO:0000313" key="14">
    <source>
        <dbReference type="Proteomes" id="UP000029914"/>
    </source>
</evidence>
<dbReference type="EMBL" id="CP006764">
    <property type="protein sequence ID" value="AIT59889.1"/>
    <property type="molecule type" value="Genomic_DNA"/>
</dbReference>
<feature type="compositionally biased region" description="Acidic residues" evidence="11">
    <location>
        <begin position="232"/>
        <end position="251"/>
    </location>
</feature>
<proteinExistence type="inferred from homology"/>
<feature type="site" description="Interaction with DNA" evidence="10">
    <location>
        <position position="497"/>
    </location>
</feature>
<dbReference type="STRING" id="558173.CDOO_00030"/>
<evidence type="ECO:0000256" key="9">
    <source>
        <dbReference type="ARBA" id="ARBA00023235"/>
    </source>
</evidence>
<evidence type="ECO:0000256" key="10">
    <source>
        <dbReference type="HAMAP-Rule" id="MF_01898"/>
    </source>
</evidence>
<dbReference type="SMART" id="SM00433">
    <property type="entry name" value="TOP2c"/>
    <property type="match status" value="1"/>
</dbReference>
<dbReference type="Gene3D" id="3.40.50.670">
    <property type="match status" value="1"/>
</dbReference>
<feature type="binding site" evidence="10">
    <location>
        <position position="547"/>
    </location>
    <ligand>
        <name>Mg(2+)</name>
        <dbReference type="ChEBI" id="CHEBI:18420"/>
        <label>2</label>
    </ligand>
</feature>
<keyword evidence="10" id="KW-0963">Cytoplasm</keyword>
<dbReference type="GO" id="GO:0046872">
    <property type="term" value="F:metal ion binding"/>
    <property type="evidence" value="ECO:0007669"/>
    <property type="project" value="UniProtKB-KW"/>
</dbReference>
<comment type="miscellaneous">
    <text evidence="10">Few gyrases are as efficient as E.coli at forming negative supercoils. Not all organisms have 2 type II topoisomerases; in organisms with a single type II topoisomerase this enzyme also has to decatenate newly replicated chromosomes.</text>
</comment>
<evidence type="ECO:0000256" key="11">
    <source>
        <dbReference type="SAM" id="MobiDB-lite"/>
    </source>
</evidence>
<dbReference type="SUPFAM" id="SSF54211">
    <property type="entry name" value="Ribosomal protein S5 domain 2-like"/>
    <property type="match status" value="1"/>
</dbReference>
<reference evidence="13 14" key="1">
    <citation type="submission" date="2013-09" db="EMBL/GenBank/DDBJ databases">
        <title>Complete genome sequence of Corynebacterium doosanense CAU 212(T) (=DSM 45436(T)), isolated from activated sludge.</title>
        <authorList>
            <person name="Schaffert L."/>
            <person name="Albersmeier A."/>
            <person name="Kalinowski J."/>
            <person name="Ruckert C."/>
        </authorList>
    </citation>
    <scope>NUCLEOTIDE SEQUENCE [LARGE SCALE GENOMIC DNA]</scope>
    <source>
        <strain evidence="13 14">CAU 212</strain>
    </source>
</reference>
<dbReference type="InterPro" id="IPR014721">
    <property type="entry name" value="Ribsml_uS5_D2-typ_fold_subgr"/>
</dbReference>
<keyword evidence="14" id="KW-1185">Reference proteome</keyword>
<dbReference type="CDD" id="cd16928">
    <property type="entry name" value="HATPase_GyrB-like"/>
    <property type="match status" value="1"/>
</dbReference>
<evidence type="ECO:0000259" key="12">
    <source>
        <dbReference type="PROSITE" id="PS50880"/>
    </source>
</evidence>
<evidence type="ECO:0000256" key="7">
    <source>
        <dbReference type="ARBA" id="ARBA00023029"/>
    </source>
</evidence>
<dbReference type="InterPro" id="IPR020568">
    <property type="entry name" value="Ribosomal_Su5_D2-typ_SF"/>
</dbReference>
<evidence type="ECO:0000256" key="1">
    <source>
        <dbReference type="ARBA" id="ARBA00000185"/>
    </source>
</evidence>
<dbReference type="GO" id="GO:0005694">
    <property type="term" value="C:chromosome"/>
    <property type="evidence" value="ECO:0007669"/>
    <property type="project" value="InterPro"/>
</dbReference>
<dbReference type="GO" id="GO:0005524">
    <property type="term" value="F:ATP binding"/>
    <property type="evidence" value="ECO:0007669"/>
    <property type="project" value="UniProtKB-UniRule"/>
</dbReference>
<evidence type="ECO:0000256" key="4">
    <source>
        <dbReference type="ARBA" id="ARBA00022741"/>
    </source>
</evidence>
<dbReference type="GO" id="GO:0034335">
    <property type="term" value="F:DNA negative supercoiling activity"/>
    <property type="evidence" value="ECO:0007669"/>
    <property type="project" value="UniProtKB-ARBA"/>
</dbReference>
<keyword evidence="5 10" id="KW-0067">ATP-binding</keyword>
<dbReference type="SUPFAM" id="SSF56719">
    <property type="entry name" value="Type II DNA topoisomerase"/>
    <property type="match status" value="1"/>
</dbReference>
<comment type="cofactor">
    <cofactor evidence="10">
        <name>Mg(2+)</name>
        <dbReference type="ChEBI" id="CHEBI:18420"/>
    </cofactor>
    <cofactor evidence="10">
        <name>Mn(2+)</name>
        <dbReference type="ChEBI" id="CHEBI:29035"/>
    </cofactor>
    <cofactor evidence="10">
        <name>Ca(2+)</name>
        <dbReference type="ChEBI" id="CHEBI:29108"/>
    </cofactor>
    <text evidence="10">Binds two Mg(2+) per subunit. The magnesium ions form salt bridges with both the protein and the DNA. Can also accept other divalent metal cations, such as Mn(2+) or Ca(2+).</text>
</comment>
<dbReference type="NCBIfam" id="TIGR01059">
    <property type="entry name" value="gyrB"/>
    <property type="match status" value="1"/>
</dbReference>
<evidence type="ECO:0000256" key="6">
    <source>
        <dbReference type="ARBA" id="ARBA00022842"/>
    </source>
</evidence>
<dbReference type="InterPro" id="IPR002288">
    <property type="entry name" value="DNA_gyrase_B_C"/>
</dbReference>
<keyword evidence="4 10" id="KW-0547">Nucleotide-binding</keyword>
<comment type="catalytic activity">
    <reaction evidence="1 10">
        <text>ATP-dependent breakage, passage and rejoining of double-stranded DNA.</text>
        <dbReference type="EC" id="5.6.2.2"/>
    </reaction>
</comment>
<comment type="similarity">
    <text evidence="2 10">Belongs to the type II topoisomerase GyrB family.</text>
</comment>
<dbReference type="GO" id="GO:0006265">
    <property type="term" value="P:DNA topological change"/>
    <property type="evidence" value="ECO:0007669"/>
    <property type="project" value="UniProtKB-UniRule"/>
</dbReference>
<organism evidence="13 14">
    <name type="scientific">Corynebacterium doosanense CAU 212 = DSM 45436</name>
    <dbReference type="NCBI Taxonomy" id="558173"/>
    <lineage>
        <taxon>Bacteria</taxon>
        <taxon>Bacillati</taxon>
        <taxon>Actinomycetota</taxon>
        <taxon>Actinomycetes</taxon>
        <taxon>Mycobacteriales</taxon>
        <taxon>Corynebacteriaceae</taxon>
        <taxon>Corynebacterium</taxon>
    </lineage>
</organism>
<dbReference type="InterPro" id="IPR034160">
    <property type="entry name" value="TOPRIM_GyrB"/>
</dbReference>
<dbReference type="FunFam" id="3.30.230.10:FF:000005">
    <property type="entry name" value="DNA gyrase subunit B"/>
    <property type="match status" value="1"/>
</dbReference>
<feature type="binding site" evidence="10">
    <location>
        <position position="472"/>
    </location>
    <ligand>
        <name>Mg(2+)</name>
        <dbReference type="ChEBI" id="CHEBI:18420"/>
        <label>1</label>
        <note>catalytic</note>
    </ligand>
</feature>
<dbReference type="NCBIfam" id="NF004189">
    <property type="entry name" value="PRK05644.1"/>
    <property type="match status" value="1"/>
</dbReference>
<evidence type="ECO:0000256" key="3">
    <source>
        <dbReference type="ARBA" id="ARBA00022723"/>
    </source>
</evidence>
<dbReference type="EC" id="5.6.2.2" evidence="10"/>
<keyword evidence="6 10" id="KW-0460">Magnesium</keyword>
<dbReference type="OrthoDB" id="9802808at2"/>
<dbReference type="Gene3D" id="3.30.230.10">
    <property type="match status" value="1"/>
</dbReference>
<dbReference type="InterPro" id="IPR036890">
    <property type="entry name" value="HATPase_C_sf"/>
</dbReference>
<gene>
    <name evidence="10" type="primary">gyrB</name>
    <name evidence="13" type="ORF">CDOO_00030</name>
</gene>
<evidence type="ECO:0000256" key="5">
    <source>
        <dbReference type="ARBA" id="ARBA00022840"/>
    </source>
</evidence>
<dbReference type="AlphaFoldDB" id="A0A097ICP2"/>
<dbReference type="HAMAP" id="MF_01898">
    <property type="entry name" value="GyrB"/>
    <property type="match status" value="1"/>
</dbReference>
<dbReference type="InterPro" id="IPR011557">
    <property type="entry name" value="GyrB"/>
</dbReference>
<feature type="region of interest" description="Disordered" evidence="11">
    <location>
        <begin position="225"/>
        <end position="256"/>
    </location>
</feature>
<dbReference type="InterPro" id="IPR018522">
    <property type="entry name" value="TopoIIA_CS"/>
</dbReference>
<dbReference type="Gene3D" id="3.30.565.10">
    <property type="entry name" value="Histidine kinase-like ATPase, C-terminal domain"/>
    <property type="match status" value="1"/>
</dbReference>
<keyword evidence="8" id="KW-0238">DNA-binding</keyword>
<feature type="binding site" evidence="10">
    <location>
        <position position="545"/>
    </location>
    <ligand>
        <name>Mg(2+)</name>
        <dbReference type="ChEBI" id="CHEBI:18420"/>
        <label>1</label>
        <note>catalytic</note>
    </ligand>
</feature>
<dbReference type="InterPro" id="IPR013506">
    <property type="entry name" value="Topo_IIA_bsu_dom2"/>
</dbReference>
<protein>
    <recommendedName>
        <fullName evidence="10">DNA gyrase subunit B</fullName>
        <ecNumber evidence="10">5.6.2.2</ecNumber>
    </recommendedName>
</protein>
<sequence>MATTEPQYDASSITILEGLEAVRKRPGMYIGSTGERGLHHLVWEVVDNSVDEAMAGYADKVTVTLLEDGGVEVVDNGRGIPVAMHSTGIPTVQVVMTQLHAGGKFDSDSYAVSGGLHGVGISVVNALSTRVETHIKRDGKHWYQNFNNSVPEELVEGDNARGTGTSQRFWADPEIFETTTYNYDTISKRLQEMAFLNKGLTITLRDERVTEEELELEKIAEEGDTAQLLDGDSFDDDALSDDTAEPVDEELETPKKKRERTVTFHYPEGLVDYVNHLNKGKTPVHPSIIDLDVKGENHELELAMQWNTSFKESVHTFANTINTHEGGTHEEGFRSALTSLMNRYAREHKLIKEKDTNLTGDDCREGLAAVISVRVSDPQFEGQTKTKLGNTEIKGFVQRAVNEHLAFWFDANPAEAKAVINKAVASSQARIAARKARDLVRRKSANDMGGLPGKLADCRTKDPKLSELFIVEGDSAGGSAKQGRDSMYQAILPIRGKILNVEKARLDKVLKNAEVQAIITALGTGINEEFDIAKLRYHKFVLMADADVDGQHIATLLLTLVFRFMPDLIEHGHVYLANPPLYKLKWGKGEPGYAYSDDERDELLKAGIEAGRKINTDDGIQRYKGLGEMNPNELWETTLDPETRILRQVEMTDAQRADELFSILMGDDVAARRSFITRKAKDVRFLDV</sequence>
<dbReference type="FunFam" id="3.30.565.10:FF:000002">
    <property type="entry name" value="DNA gyrase subunit B"/>
    <property type="match status" value="1"/>
</dbReference>
<dbReference type="PANTHER" id="PTHR45866:SF1">
    <property type="entry name" value="DNA GYRASE SUBUNIT B, MITOCHONDRIAL"/>
    <property type="match status" value="1"/>
</dbReference>
<dbReference type="InterPro" id="IPR003594">
    <property type="entry name" value="HATPase_dom"/>
</dbReference>
<dbReference type="SMART" id="SM00387">
    <property type="entry name" value="HATPase_c"/>
    <property type="match status" value="1"/>
</dbReference>
<dbReference type="SUPFAM" id="SSF55874">
    <property type="entry name" value="ATPase domain of HSP90 chaperone/DNA topoisomerase II/histidine kinase"/>
    <property type="match status" value="1"/>
</dbReference>
<dbReference type="Pfam" id="PF01751">
    <property type="entry name" value="Toprim"/>
    <property type="match status" value="1"/>
</dbReference>
<dbReference type="CDD" id="cd00822">
    <property type="entry name" value="TopoII_Trans_DNA_gyrase"/>
    <property type="match status" value="1"/>
</dbReference>
<dbReference type="PRINTS" id="PR00418">
    <property type="entry name" value="TPI2FAMILY"/>
</dbReference>
<dbReference type="CDD" id="cd03366">
    <property type="entry name" value="TOPRIM_TopoIIA_GyrB"/>
    <property type="match status" value="1"/>
</dbReference>
<dbReference type="Pfam" id="PF02518">
    <property type="entry name" value="HATPase_c"/>
    <property type="match status" value="1"/>
</dbReference>
<dbReference type="PROSITE" id="PS00177">
    <property type="entry name" value="TOPOISOMERASE_II"/>
    <property type="match status" value="1"/>
</dbReference>
<dbReference type="PRINTS" id="PR01159">
    <property type="entry name" value="DNAGYRASEB"/>
</dbReference>
<dbReference type="InterPro" id="IPR001241">
    <property type="entry name" value="Topo_IIA"/>
</dbReference>
<comment type="subcellular location">
    <subcellularLocation>
        <location evidence="10">Cytoplasm</location>
    </subcellularLocation>
</comment>
<feature type="site" description="Interaction with DNA" evidence="10">
    <location>
        <position position="500"/>
    </location>
</feature>